<protein>
    <recommendedName>
        <fullName evidence="1">Putative membrane protein insertion efficiency factor</fullName>
    </recommendedName>
</protein>
<dbReference type="GO" id="GO:0005886">
    <property type="term" value="C:plasma membrane"/>
    <property type="evidence" value="ECO:0007669"/>
    <property type="project" value="UniProtKB-SubCell"/>
</dbReference>
<evidence type="ECO:0000256" key="1">
    <source>
        <dbReference type="HAMAP-Rule" id="MF_00386"/>
    </source>
</evidence>
<keyword evidence="1" id="KW-0472">Membrane</keyword>
<keyword evidence="1" id="KW-1003">Cell membrane</keyword>
<dbReference type="PANTHER" id="PTHR33383">
    <property type="entry name" value="MEMBRANE PROTEIN INSERTION EFFICIENCY FACTOR-RELATED"/>
    <property type="match status" value="1"/>
</dbReference>
<evidence type="ECO:0000313" key="3">
    <source>
        <dbReference type="Proteomes" id="UP000226525"/>
    </source>
</evidence>
<dbReference type="SMART" id="SM01234">
    <property type="entry name" value="Haemolytic"/>
    <property type="match status" value="1"/>
</dbReference>
<evidence type="ECO:0000313" key="2">
    <source>
        <dbReference type="EMBL" id="MAH62017.1"/>
    </source>
</evidence>
<comment type="similarity">
    <text evidence="1">Belongs to the UPF0161 family.</text>
</comment>
<comment type="subcellular location">
    <subcellularLocation>
        <location evidence="1">Cell membrane</location>
        <topology evidence="1">Peripheral membrane protein</topology>
        <orientation evidence="1">Cytoplasmic side</orientation>
    </subcellularLocation>
</comment>
<accession>A0A2D6YFQ2</accession>
<organism evidence="2 3">
    <name type="scientific">SAR324 cluster bacterium</name>
    <dbReference type="NCBI Taxonomy" id="2024889"/>
    <lineage>
        <taxon>Bacteria</taxon>
        <taxon>Deltaproteobacteria</taxon>
        <taxon>SAR324 cluster</taxon>
    </lineage>
</organism>
<dbReference type="EMBL" id="NZEX01000009">
    <property type="protein sequence ID" value="MAH62017.1"/>
    <property type="molecule type" value="Genomic_DNA"/>
</dbReference>
<dbReference type="HAMAP" id="MF_00386">
    <property type="entry name" value="UPF0161_YidD"/>
    <property type="match status" value="1"/>
</dbReference>
<dbReference type="Proteomes" id="UP000226525">
    <property type="component" value="Unassembled WGS sequence"/>
</dbReference>
<proteinExistence type="inferred from homology"/>
<dbReference type="NCBIfam" id="TIGR00278">
    <property type="entry name" value="membrane protein insertion efficiency factor YidD"/>
    <property type="match status" value="1"/>
</dbReference>
<dbReference type="InterPro" id="IPR002696">
    <property type="entry name" value="Membr_insert_effic_factor_YidD"/>
</dbReference>
<sequence>MDVPSASHPEQPLSRILSRGLIACIRLYQHCLSPLLPRSCRFYPSCSSYALEALQSYGLGKGGWMALRRVLCCHPFHPGGYDPVPDKHAEPTKSSNL</sequence>
<dbReference type="Pfam" id="PF01809">
    <property type="entry name" value="YidD"/>
    <property type="match status" value="1"/>
</dbReference>
<comment type="caution">
    <text evidence="2">The sequence shown here is derived from an EMBL/GenBank/DDBJ whole genome shotgun (WGS) entry which is preliminary data.</text>
</comment>
<gene>
    <name evidence="2" type="ORF">CMN54_00925</name>
</gene>
<dbReference type="AlphaFoldDB" id="A0A2D6YFQ2"/>
<name>A0A2D6YFQ2_9DELT</name>
<dbReference type="PANTHER" id="PTHR33383:SF1">
    <property type="entry name" value="MEMBRANE PROTEIN INSERTION EFFICIENCY FACTOR-RELATED"/>
    <property type="match status" value="1"/>
</dbReference>
<reference evidence="3" key="1">
    <citation type="submission" date="2017-09" db="EMBL/GenBank/DDBJ databases">
        <title>The Reconstruction of 2,631 Draft Metagenome-Assembled Genomes from the Global Oceans.</title>
        <authorList>
            <person name="Tully B.J."/>
            <person name="Graham E.D."/>
            <person name="Heidelberg J.F."/>
        </authorList>
    </citation>
    <scope>NUCLEOTIDE SEQUENCE [LARGE SCALE GENOMIC DNA]</scope>
</reference>
<comment type="function">
    <text evidence="1">Could be involved in insertion of integral membrane proteins into the membrane.</text>
</comment>